<feature type="transmembrane region" description="Helical" evidence="7">
    <location>
        <begin position="109"/>
        <end position="128"/>
    </location>
</feature>
<keyword evidence="3" id="KW-0813">Transport</keyword>
<feature type="transmembrane region" description="Helical" evidence="7">
    <location>
        <begin position="392"/>
        <end position="413"/>
    </location>
</feature>
<dbReference type="GO" id="GO:0016020">
    <property type="term" value="C:membrane"/>
    <property type="evidence" value="ECO:0007669"/>
    <property type="project" value="UniProtKB-SubCell"/>
</dbReference>
<dbReference type="PROSITE" id="PS50850">
    <property type="entry name" value="MFS"/>
    <property type="match status" value="1"/>
</dbReference>
<keyword evidence="6 7" id="KW-0472">Membrane</keyword>
<evidence type="ECO:0000256" key="7">
    <source>
        <dbReference type="SAM" id="Phobius"/>
    </source>
</evidence>
<evidence type="ECO:0000256" key="6">
    <source>
        <dbReference type="ARBA" id="ARBA00023136"/>
    </source>
</evidence>
<dbReference type="PANTHER" id="PTHR23511:SF4">
    <property type="entry name" value="MAJOR FACILITATOR SUPERFAMILY (MFS) PROFILE DOMAIN-CONTAINING PROTEIN"/>
    <property type="match status" value="1"/>
</dbReference>
<dbReference type="AlphaFoldDB" id="A0AAD4PU22"/>
<accession>A0AAD4PU22</accession>
<dbReference type="GeneID" id="70249826"/>
<evidence type="ECO:0000256" key="5">
    <source>
        <dbReference type="ARBA" id="ARBA00022989"/>
    </source>
</evidence>
<dbReference type="FunFam" id="1.20.1250.20:FF:000171">
    <property type="entry name" value="MFS general substrate transporter"/>
    <property type="match status" value="1"/>
</dbReference>
<proteinExistence type="inferred from homology"/>
<comment type="subcellular location">
    <subcellularLocation>
        <location evidence="1">Membrane</location>
        <topology evidence="1">Multi-pass membrane protein</topology>
    </subcellularLocation>
</comment>
<evidence type="ECO:0000313" key="10">
    <source>
        <dbReference type="Proteomes" id="UP001201262"/>
    </source>
</evidence>
<dbReference type="Proteomes" id="UP001201262">
    <property type="component" value="Unassembled WGS sequence"/>
</dbReference>
<evidence type="ECO:0000256" key="2">
    <source>
        <dbReference type="ARBA" id="ARBA00008335"/>
    </source>
</evidence>
<feature type="transmembrane region" description="Helical" evidence="7">
    <location>
        <begin position="454"/>
        <end position="475"/>
    </location>
</feature>
<feature type="transmembrane region" description="Helical" evidence="7">
    <location>
        <begin position="85"/>
        <end position="102"/>
    </location>
</feature>
<feature type="transmembrane region" description="Helical" evidence="7">
    <location>
        <begin position="46"/>
        <end position="65"/>
    </location>
</feature>
<dbReference type="PANTHER" id="PTHR23511">
    <property type="entry name" value="SYNAPTIC VESICLE GLYCOPROTEIN 2"/>
    <property type="match status" value="1"/>
</dbReference>
<organism evidence="9 10">
    <name type="scientific">Talaromyces proteolyticus</name>
    <dbReference type="NCBI Taxonomy" id="1131652"/>
    <lineage>
        <taxon>Eukaryota</taxon>
        <taxon>Fungi</taxon>
        <taxon>Dikarya</taxon>
        <taxon>Ascomycota</taxon>
        <taxon>Pezizomycotina</taxon>
        <taxon>Eurotiomycetes</taxon>
        <taxon>Eurotiomycetidae</taxon>
        <taxon>Eurotiales</taxon>
        <taxon>Trichocomaceae</taxon>
        <taxon>Talaromyces</taxon>
        <taxon>Talaromyces sect. Bacilispori</taxon>
    </lineage>
</organism>
<evidence type="ECO:0000256" key="3">
    <source>
        <dbReference type="ARBA" id="ARBA00022448"/>
    </source>
</evidence>
<dbReference type="Pfam" id="PF00083">
    <property type="entry name" value="Sugar_tr"/>
    <property type="match status" value="1"/>
</dbReference>
<name>A0AAD4PU22_9EURO</name>
<sequence length="483" mass="52165">MESGSVIAAPGDLISLGNVDQALTAKMNLVNEAIDTIGFTTYHTKLFFLNGFGYGVDSLLLFLMSISADQVVAQYPTKFKRGAQLGFYLALLVGALFWGSTADIIGRKWAFNFSLLISAIFAITAGAAPNYTAWASMVAISAFGSGGNLVLDTTIFLEYLPSNKQWLLTLLAGWWGVGQTVAGLIAWGFMEGNNMGWRYLFYTSGTLVFILSIARVLVIRFHETPKFLLCQGQDEAVIKTLTALARKHNRECNLTLEQLQTHGQIHSAHAKNKASFSELVVHVRGLFATPTMALSTSLVWVSWALIGLGYALYYVYLPEYLASRGSSSSSNSTDITWRNYAITNLCAIPGPILAGFMCEMPIFGRKRTMAMGGLVTMAFFFGYTTVKTGAQNLGFACAVSVTINIYYATLYAYTVEILPSAHRGTGNGIAVALNRLMGMVSALIGAFTSTSSSVPIYVCAALLGVAGVLAAFFPLESRGRKSI</sequence>
<gene>
    <name evidence="9" type="ORF">BGW36DRAFT_421169</name>
</gene>
<evidence type="ECO:0000259" key="8">
    <source>
        <dbReference type="PROSITE" id="PS50850"/>
    </source>
</evidence>
<evidence type="ECO:0000256" key="1">
    <source>
        <dbReference type="ARBA" id="ARBA00004141"/>
    </source>
</evidence>
<feature type="transmembrane region" description="Helical" evidence="7">
    <location>
        <begin position="425"/>
        <end position="448"/>
    </location>
</feature>
<keyword evidence="4 7" id="KW-0812">Transmembrane</keyword>
<dbReference type="SUPFAM" id="SSF103473">
    <property type="entry name" value="MFS general substrate transporter"/>
    <property type="match status" value="1"/>
</dbReference>
<feature type="transmembrane region" description="Helical" evidence="7">
    <location>
        <begin position="368"/>
        <end position="386"/>
    </location>
</feature>
<evidence type="ECO:0000256" key="4">
    <source>
        <dbReference type="ARBA" id="ARBA00022692"/>
    </source>
</evidence>
<keyword evidence="5 7" id="KW-1133">Transmembrane helix</keyword>
<comment type="similarity">
    <text evidence="2">Belongs to the major facilitator superfamily.</text>
</comment>
<dbReference type="InterPro" id="IPR020846">
    <property type="entry name" value="MFS_dom"/>
</dbReference>
<comment type="caution">
    <text evidence="9">The sequence shown here is derived from an EMBL/GenBank/DDBJ whole genome shotgun (WGS) entry which is preliminary data.</text>
</comment>
<keyword evidence="10" id="KW-1185">Reference proteome</keyword>
<dbReference type="EMBL" id="JAJTJA010000017">
    <property type="protein sequence ID" value="KAH8688802.1"/>
    <property type="molecule type" value="Genomic_DNA"/>
</dbReference>
<dbReference type="Gene3D" id="1.20.1250.20">
    <property type="entry name" value="MFS general substrate transporter like domains"/>
    <property type="match status" value="1"/>
</dbReference>
<dbReference type="InterPro" id="IPR036259">
    <property type="entry name" value="MFS_trans_sf"/>
</dbReference>
<feature type="transmembrane region" description="Helical" evidence="7">
    <location>
        <begin position="337"/>
        <end position="356"/>
    </location>
</feature>
<feature type="transmembrane region" description="Helical" evidence="7">
    <location>
        <begin position="298"/>
        <end position="317"/>
    </location>
</feature>
<dbReference type="RefSeq" id="XP_046065274.1">
    <property type="nucleotide sequence ID" value="XM_046219539.1"/>
</dbReference>
<feature type="transmembrane region" description="Helical" evidence="7">
    <location>
        <begin position="166"/>
        <end position="187"/>
    </location>
</feature>
<dbReference type="GO" id="GO:0022857">
    <property type="term" value="F:transmembrane transporter activity"/>
    <property type="evidence" value="ECO:0007669"/>
    <property type="project" value="InterPro"/>
</dbReference>
<reference evidence="9" key="1">
    <citation type="submission" date="2021-12" db="EMBL/GenBank/DDBJ databases">
        <title>Convergent genome expansion in fungi linked to evolution of root-endophyte symbiosis.</title>
        <authorList>
            <consortium name="DOE Joint Genome Institute"/>
            <person name="Ke Y.-H."/>
            <person name="Bonito G."/>
            <person name="Liao H.-L."/>
            <person name="Looney B."/>
            <person name="Rojas-Flechas A."/>
            <person name="Nash J."/>
            <person name="Hameed K."/>
            <person name="Schadt C."/>
            <person name="Martin F."/>
            <person name="Crous P.W."/>
            <person name="Miettinen O."/>
            <person name="Magnuson J.K."/>
            <person name="Labbe J."/>
            <person name="Jacobson D."/>
            <person name="Doktycz M.J."/>
            <person name="Veneault-Fourrey C."/>
            <person name="Kuo A."/>
            <person name="Mondo S."/>
            <person name="Calhoun S."/>
            <person name="Riley R."/>
            <person name="Ohm R."/>
            <person name="LaButti K."/>
            <person name="Andreopoulos B."/>
            <person name="Pangilinan J."/>
            <person name="Nolan M."/>
            <person name="Tritt A."/>
            <person name="Clum A."/>
            <person name="Lipzen A."/>
            <person name="Daum C."/>
            <person name="Barry K."/>
            <person name="Grigoriev I.V."/>
            <person name="Vilgalys R."/>
        </authorList>
    </citation>
    <scope>NUCLEOTIDE SEQUENCE</scope>
    <source>
        <strain evidence="9">PMI_201</strain>
    </source>
</reference>
<dbReference type="CDD" id="cd17316">
    <property type="entry name" value="MFS_SV2_like"/>
    <property type="match status" value="1"/>
</dbReference>
<evidence type="ECO:0000313" key="9">
    <source>
        <dbReference type="EMBL" id="KAH8688802.1"/>
    </source>
</evidence>
<protein>
    <submittedName>
        <fullName evidence="9">Membrane transporter</fullName>
    </submittedName>
</protein>
<feature type="transmembrane region" description="Helical" evidence="7">
    <location>
        <begin position="134"/>
        <end position="159"/>
    </location>
</feature>
<feature type="domain" description="Major facilitator superfamily (MFS) profile" evidence="8">
    <location>
        <begin position="39"/>
        <end position="478"/>
    </location>
</feature>
<feature type="transmembrane region" description="Helical" evidence="7">
    <location>
        <begin position="199"/>
        <end position="218"/>
    </location>
</feature>
<dbReference type="InterPro" id="IPR005828">
    <property type="entry name" value="MFS_sugar_transport-like"/>
</dbReference>